<evidence type="ECO:0000313" key="1">
    <source>
        <dbReference type="EMBL" id="VFU65650.1"/>
    </source>
</evidence>
<reference evidence="1" key="1">
    <citation type="submission" date="2019-03" db="EMBL/GenBank/DDBJ databases">
        <authorList>
            <person name="Mank J."/>
            <person name="Almeida P."/>
        </authorList>
    </citation>
    <scope>NUCLEOTIDE SEQUENCE</scope>
    <source>
        <strain evidence="1">78183</strain>
    </source>
</reference>
<dbReference type="EMBL" id="CAADRP010002296">
    <property type="protein sequence ID" value="VFU65650.1"/>
    <property type="molecule type" value="Genomic_DNA"/>
</dbReference>
<dbReference type="AlphaFoldDB" id="A0A6N2NG07"/>
<sequence>MKRKEIGKPSKYRQGNQVDRQIQQHYMGCDEHVANVPGVFTTRCWLDLVASVAAPFSDQLFSLRVRVWCAD</sequence>
<proteinExistence type="predicted"/>
<accession>A0A6N2NG07</accession>
<protein>
    <submittedName>
        <fullName evidence="1">Uncharacterized protein</fullName>
    </submittedName>
</protein>
<name>A0A6N2NG07_SALVM</name>
<gene>
    <name evidence="1" type="ORF">SVIM_LOCUS504066</name>
</gene>
<organism evidence="1">
    <name type="scientific">Salix viminalis</name>
    <name type="common">Common osier</name>
    <name type="synonym">Basket willow</name>
    <dbReference type="NCBI Taxonomy" id="40686"/>
    <lineage>
        <taxon>Eukaryota</taxon>
        <taxon>Viridiplantae</taxon>
        <taxon>Streptophyta</taxon>
        <taxon>Embryophyta</taxon>
        <taxon>Tracheophyta</taxon>
        <taxon>Spermatophyta</taxon>
        <taxon>Magnoliopsida</taxon>
        <taxon>eudicotyledons</taxon>
        <taxon>Gunneridae</taxon>
        <taxon>Pentapetalae</taxon>
        <taxon>rosids</taxon>
        <taxon>fabids</taxon>
        <taxon>Malpighiales</taxon>
        <taxon>Salicaceae</taxon>
        <taxon>Saliceae</taxon>
        <taxon>Salix</taxon>
    </lineage>
</organism>